<dbReference type="EMBL" id="JAPNKA010000001">
    <property type="protein sequence ID" value="MCY1080968.1"/>
    <property type="molecule type" value="Genomic_DNA"/>
</dbReference>
<evidence type="ECO:0000313" key="3">
    <source>
        <dbReference type="EMBL" id="MCY1080968.1"/>
    </source>
</evidence>
<dbReference type="InterPro" id="IPR025489">
    <property type="entry name" value="DUF4381"/>
</dbReference>
<sequence>MKWLALCAFLLVSPALAQAPAPAPAPAPASATLPDVEPTGFQARVQPEQVLLGEPFVYELVITHPADQRYELELPPDLGDFELLSQARTPPEAGKEPAVTTFRLKLSAFNLGMLTLPELPFLVSSTQEGPRRFVAPARTLEVASTLPQDAEAEGADLKDIQPPTEVAIRSWTLLWWLLGLLGAIVVGLVAWRLFEKYRNRPQVEVKPLLPLDVRTRQALDTLKSEDLPAQGRVKDFYFRLSEIIRGYLGERYGFDALECTSSELMVALRRKQPLKFPEDGLMRFVSESDLVKYARAESSPESCREALAFGYELLDKTWPPLVPPLPEAASVSHASGPRVS</sequence>
<keyword evidence="1" id="KW-0472">Membrane</keyword>
<evidence type="ECO:0000256" key="2">
    <source>
        <dbReference type="SAM" id="SignalP"/>
    </source>
</evidence>
<dbReference type="Proteomes" id="UP001207654">
    <property type="component" value="Unassembled WGS sequence"/>
</dbReference>
<dbReference type="Pfam" id="PF14316">
    <property type="entry name" value="DUF4381"/>
    <property type="match status" value="1"/>
</dbReference>
<feature type="signal peptide" evidence="2">
    <location>
        <begin position="1"/>
        <end position="17"/>
    </location>
</feature>
<gene>
    <name evidence="3" type="ORF">OV287_41625</name>
</gene>
<comment type="caution">
    <text evidence="3">The sequence shown here is derived from an EMBL/GenBank/DDBJ whole genome shotgun (WGS) entry which is preliminary data.</text>
</comment>
<name>A0ABT4AH18_9BACT</name>
<feature type="chain" id="PRO_5045682077" evidence="2">
    <location>
        <begin position="18"/>
        <end position="340"/>
    </location>
</feature>
<accession>A0ABT4AH18</accession>
<reference evidence="3 4" key="1">
    <citation type="submission" date="2022-11" db="EMBL/GenBank/DDBJ databases">
        <title>Minimal conservation of predation-associated metabolite biosynthetic gene clusters underscores biosynthetic potential of Myxococcota including descriptions for ten novel species: Archangium lansinium sp. nov., Myxococcus landrumus sp. nov., Nannocystis bai.</title>
        <authorList>
            <person name="Ahearne A."/>
            <person name="Stevens C."/>
            <person name="Phillips K."/>
        </authorList>
    </citation>
    <scope>NUCLEOTIDE SEQUENCE [LARGE SCALE GENOMIC DNA]</scope>
    <source>
        <strain evidence="3 4">MIWBW</strain>
    </source>
</reference>
<keyword evidence="1" id="KW-1133">Transmembrane helix</keyword>
<keyword evidence="2" id="KW-0732">Signal</keyword>
<evidence type="ECO:0000313" key="4">
    <source>
        <dbReference type="Proteomes" id="UP001207654"/>
    </source>
</evidence>
<dbReference type="RefSeq" id="WP_267539590.1">
    <property type="nucleotide sequence ID" value="NZ_JAPNKA010000001.1"/>
</dbReference>
<organism evidence="3 4">
    <name type="scientific">Archangium lansingense</name>
    <dbReference type="NCBI Taxonomy" id="2995310"/>
    <lineage>
        <taxon>Bacteria</taxon>
        <taxon>Pseudomonadati</taxon>
        <taxon>Myxococcota</taxon>
        <taxon>Myxococcia</taxon>
        <taxon>Myxococcales</taxon>
        <taxon>Cystobacterineae</taxon>
        <taxon>Archangiaceae</taxon>
        <taxon>Archangium</taxon>
    </lineage>
</organism>
<evidence type="ECO:0000256" key="1">
    <source>
        <dbReference type="SAM" id="Phobius"/>
    </source>
</evidence>
<protein>
    <submittedName>
        <fullName evidence="3">DUF4381 family protein</fullName>
    </submittedName>
</protein>
<keyword evidence="4" id="KW-1185">Reference proteome</keyword>
<proteinExistence type="predicted"/>
<keyword evidence="1" id="KW-0812">Transmembrane</keyword>
<feature type="transmembrane region" description="Helical" evidence="1">
    <location>
        <begin position="173"/>
        <end position="194"/>
    </location>
</feature>